<proteinExistence type="predicted"/>
<evidence type="ECO:0000313" key="2">
    <source>
        <dbReference type="EMBL" id="MFD2417623.1"/>
    </source>
</evidence>
<feature type="domain" description="Methyltransferase type 11" evidence="1">
    <location>
        <begin position="41"/>
        <end position="129"/>
    </location>
</feature>
<dbReference type="InterPro" id="IPR029063">
    <property type="entry name" value="SAM-dependent_MTases_sf"/>
</dbReference>
<comment type="caution">
    <text evidence="2">The sequence shown here is derived from an EMBL/GenBank/DDBJ whole genome shotgun (WGS) entry which is preliminary data.</text>
</comment>
<dbReference type="SUPFAM" id="SSF53335">
    <property type="entry name" value="S-adenosyl-L-methionine-dependent methyltransferases"/>
    <property type="match status" value="1"/>
</dbReference>
<organism evidence="2 3">
    <name type="scientific">Amycolatopsis pigmentata</name>
    <dbReference type="NCBI Taxonomy" id="450801"/>
    <lineage>
        <taxon>Bacteria</taxon>
        <taxon>Bacillati</taxon>
        <taxon>Actinomycetota</taxon>
        <taxon>Actinomycetes</taxon>
        <taxon>Pseudonocardiales</taxon>
        <taxon>Pseudonocardiaceae</taxon>
        <taxon>Amycolatopsis</taxon>
    </lineage>
</organism>
<dbReference type="CDD" id="cd02440">
    <property type="entry name" value="AdoMet_MTases"/>
    <property type="match status" value="1"/>
</dbReference>
<dbReference type="RefSeq" id="WP_378265526.1">
    <property type="nucleotide sequence ID" value="NZ_JBHUKR010000007.1"/>
</dbReference>
<dbReference type="PANTHER" id="PTHR42912:SF93">
    <property type="entry name" value="N6-ADENOSINE-METHYLTRANSFERASE TMT1A"/>
    <property type="match status" value="1"/>
</dbReference>
<reference evidence="3" key="1">
    <citation type="journal article" date="2019" name="Int. J. Syst. Evol. Microbiol.">
        <title>The Global Catalogue of Microorganisms (GCM) 10K type strain sequencing project: providing services to taxonomists for standard genome sequencing and annotation.</title>
        <authorList>
            <consortium name="The Broad Institute Genomics Platform"/>
            <consortium name="The Broad Institute Genome Sequencing Center for Infectious Disease"/>
            <person name="Wu L."/>
            <person name="Ma J."/>
        </authorList>
    </citation>
    <scope>NUCLEOTIDE SEQUENCE [LARGE SCALE GENOMIC DNA]</scope>
    <source>
        <strain evidence="3">CGMCC 4.7645</strain>
    </source>
</reference>
<dbReference type="GO" id="GO:0032259">
    <property type="term" value="P:methylation"/>
    <property type="evidence" value="ECO:0007669"/>
    <property type="project" value="UniProtKB-KW"/>
</dbReference>
<dbReference type="EMBL" id="JBHUKR010000007">
    <property type="protein sequence ID" value="MFD2417623.1"/>
    <property type="molecule type" value="Genomic_DNA"/>
</dbReference>
<keyword evidence="3" id="KW-1185">Reference proteome</keyword>
<protein>
    <submittedName>
        <fullName evidence="2">Methyltransferase domain-containing protein</fullName>
    </submittedName>
</protein>
<dbReference type="Proteomes" id="UP001597417">
    <property type="component" value="Unassembled WGS sequence"/>
</dbReference>
<accession>A0ABW5FRG8</accession>
<dbReference type="InterPro" id="IPR050508">
    <property type="entry name" value="Methyltransf_Superfamily"/>
</dbReference>
<gene>
    <name evidence="2" type="ORF">ACFSXZ_14940</name>
</gene>
<dbReference type="InterPro" id="IPR013216">
    <property type="entry name" value="Methyltransf_11"/>
</dbReference>
<dbReference type="PANTHER" id="PTHR42912">
    <property type="entry name" value="METHYLTRANSFERASE"/>
    <property type="match status" value="1"/>
</dbReference>
<keyword evidence="2" id="KW-0489">Methyltransferase</keyword>
<evidence type="ECO:0000259" key="1">
    <source>
        <dbReference type="Pfam" id="PF08241"/>
    </source>
</evidence>
<dbReference type="Gene3D" id="3.40.50.150">
    <property type="entry name" value="Vaccinia Virus protein VP39"/>
    <property type="match status" value="1"/>
</dbReference>
<keyword evidence="2" id="KW-0808">Transferase</keyword>
<evidence type="ECO:0000313" key="3">
    <source>
        <dbReference type="Proteomes" id="UP001597417"/>
    </source>
</evidence>
<name>A0ABW5FRG8_9PSEU</name>
<dbReference type="GO" id="GO:0008168">
    <property type="term" value="F:methyltransferase activity"/>
    <property type="evidence" value="ECO:0007669"/>
    <property type="project" value="UniProtKB-KW"/>
</dbReference>
<dbReference type="Pfam" id="PF08241">
    <property type="entry name" value="Methyltransf_11"/>
    <property type="match status" value="1"/>
</dbReference>
<sequence>MLEGYAPGYAEDVLSMMSARTASDRAGFVVRLLRPGMLVADVGCGPGTITRGLVPVVGEAGRVVGIDPEPGQFPRESTVDFVAGSVYALPVPDETFDVVFAHGLFEHLIRPRDALAELRRVLRPGGTLALSTSDWSRARLRPRTANVDAALRGHYLLRRRAGGDPFAGKRIADDVTSVGFGNVQVHSRFRPDMTYRSLAKYIESRLDEALKTSTTDRDQLASAARSAWSWSNAGDGEFTQCWVELRATR</sequence>